<keyword evidence="3" id="KW-1185">Reference proteome</keyword>
<evidence type="ECO:0000313" key="3">
    <source>
        <dbReference type="Proteomes" id="UP001172457"/>
    </source>
</evidence>
<keyword evidence="1" id="KW-0812">Transmembrane</keyword>
<organism evidence="2 3">
    <name type="scientific">Centaurea solstitialis</name>
    <name type="common">yellow star-thistle</name>
    <dbReference type="NCBI Taxonomy" id="347529"/>
    <lineage>
        <taxon>Eukaryota</taxon>
        <taxon>Viridiplantae</taxon>
        <taxon>Streptophyta</taxon>
        <taxon>Embryophyta</taxon>
        <taxon>Tracheophyta</taxon>
        <taxon>Spermatophyta</taxon>
        <taxon>Magnoliopsida</taxon>
        <taxon>eudicotyledons</taxon>
        <taxon>Gunneridae</taxon>
        <taxon>Pentapetalae</taxon>
        <taxon>asterids</taxon>
        <taxon>campanulids</taxon>
        <taxon>Asterales</taxon>
        <taxon>Asteraceae</taxon>
        <taxon>Carduoideae</taxon>
        <taxon>Cardueae</taxon>
        <taxon>Centaureinae</taxon>
        <taxon>Centaurea</taxon>
    </lineage>
</organism>
<dbReference type="EMBL" id="JARYMX010000002">
    <property type="protein sequence ID" value="KAJ9562323.1"/>
    <property type="molecule type" value="Genomic_DNA"/>
</dbReference>
<name>A0AA38TSJ0_9ASTR</name>
<reference evidence="2" key="1">
    <citation type="submission" date="2023-03" db="EMBL/GenBank/DDBJ databases">
        <title>Chromosome-scale reference genome and RAD-based genetic map of yellow starthistle (Centaurea solstitialis) reveal putative structural variation and QTLs associated with invader traits.</title>
        <authorList>
            <person name="Reatini B."/>
            <person name="Cang F.A."/>
            <person name="Jiang Q."/>
            <person name="Mckibben M.T.W."/>
            <person name="Barker M.S."/>
            <person name="Rieseberg L.H."/>
            <person name="Dlugosch K.M."/>
        </authorList>
    </citation>
    <scope>NUCLEOTIDE SEQUENCE</scope>
    <source>
        <strain evidence="2">CAN-66</strain>
        <tissue evidence="2">Leaf</tissue>
    </source>
</reference>
<feature type="transmembrane region" description="Helical" evidence="1">
    <location>
        <begin position="214"/>
        <end position="230"/>
    </location>
</feature>
<evidence type="ECO:0000256" key="1">
    <source>
        <dbReference type="SAM" id="Phobius"/>
    </source>
</evidence>
<feature type="transmembrane region" description="Helical" evidence="1">
    <location>
        <begin position="175"/>
        <end position="202"/>
    </location>
</feature>
<dbReference type="Proteomes" id="UP001172457">
    <property type="component" value="Chromosome 2"/>
</dbReference>
<proteinExistence type="predicted"/>
<gene>
    <name evidence="2" type="ORF">OSB04_007483</name>
</gene>
<accession>A0AA38TSJ0</accession>
<keyword evidence="1" id="KW-1133">Transmembrane helix</keyword>
<comment type="caution">
    <text evidence="2">The sequence shown here is derived from an EMBL/GenBank/DDBJ whole genome shotgun (WGS) entry which is preliminary data.</text>
</comment>
<protein>
    <submittedName>
        <fullName evidence="2">Uncharacterized protein</fullName>
    </submittedName>
</protein>
<dbReference type="AlphaFoldDB" id="A0AA38TSJ0"/>
<sequence>MAFLLHSPLPATVFPMKSTLTFLAEVFGTTSSSSKDVDPKENMPVHQCMFLSSKEQCSHMNELESTMLHIKKWQGVAADEPESQHENMTCYAASRTELFDKSEVPVPTIRKKSDIPHQVTLPFSTGLPKPNCQRPATTQTADIRCSATNPIFCPQIHKPNPGVTPFLGNPKSPTFMAYFSISFGFFLSFLKTSTSILKWVYVNFFRSSKNLKKYGSWALMLFFICVGAVVRCNKDGINQEILVLRAISKRMCKGRVELPEAAVEFWRFNFCLKIRKGVNLRMLGKQSEEEEEEEEEIFMRVFESMVRLIAGKIRAKACPCIDDSDSSQHLGSTISPFEKKSEWRWKLQCRLPLGHLQVLFPLAYDPRSHLHCSLCPSVHHPLLKLLLDQPHCLQQLSFSVYDSPTWYLIRQQSALHAIVDIKKGPVAEPGELSKPHEPALLLLLSDVENPMLRYPGWHVRNVGIDTRNEQVWSQQVDLRLAAFYGKLVVRHSRERDCVTDVFLQYLRAISVVLWSEDRALEVLDDREKVFQMHPV</sequence>
<evidence type="ECO:0000313" key="2">
    <source>
        <dbReference type="EMBL" id="KAJ9562323.1"/>
    </source>
</evidence>
<keyword evidence="1" id="KW-0472">Membrane</keyword>